<dbReference type="Proteomes" id="UP001060085">
    <property type="component" value="Linkage Group LG03"/>
</dbReference>
<name>A0ACC0BD63_CATRO</name>
<keyword evidence="2" id="KW-1185">Reference proteome</keyword>
<comment type="caution">
    <text evidence="1">The sequence shown here is derived from an EMBL/GenBank/DDBJ whole genome shotgun (WGS) entry which is preliminary data.</text>
</comment>
<reference evidence="2" key="1">
    <citation type="journal article" date="2023" name="Nat. Plants">
        <title>Single-cell RNA sequencing provides a high-resolution roadmap for understanding the multicellular compartmentation of specialized metabolism.</title>
        <authorList>
            <person name="Sun S."/>
            <person name="Shen X."/>
            <person name="Li Y."/>
            <person name="Li Y."/>
            <person name="Wang S."/>
            <person name="Li R."/>
            <person name="Zhang H."/>
            <person name="Shen G."/>
            <person name="Guo B."/>
            <person name="Wei J."/>
            <person name="Xu J."/>
            <person name="St-Pierre B."/>
            <person name="Chen S."/>
            <person name="Sun C."/>
        </authorList>
    </citation>
    <scope>NUCLEOTIDE SEQUENCE [LARGE SCALE GENOMIC DNA]</scope>
</reference>
<sequence>MRVRLFGNRAIVWCLAGIDYKMSKLDFDDPISGFEPCPWSPTVALHVSLNSGVEAALMTYSLVSRDTQIRYSPAVDLVAGLGVSHVVSEHLGLLLGVNCWGLDKL</sequence>
<proteinExistence type="predicted"/>
<evidence type="ECO:0000313" key="1">
    <source>
        <dbReference type="EMBL" id="KAI5670570.1"/>
    </source>
</evidence>
<gene>
    <name evidence="1" type="ORF">M9H77_10934</name>
</gene>
<organism evidence="1 2">
    <name type="scientific">Catharanthus roseus</name>
    <name type="common">Madagascar periwinkle</name>
    <name type="synonym">Vinca rosea</name>
    <dbReference type="NCBI Taxonomy" id="4058"/>
    <lineage>
        <taxon>Eukaryota</taxon>
        <taxon>Viridiplantae</taxon>
        <taxon>Streptophyta</taxon>
        <taxon>Embryophyta</taxon>
        <taxon>Tracheophyta</taxon>
        <taxon>Spermatophyta</taxon>
        <taxon>Magnoliopsida</taxon>
        <taxon>eudicotyledons</taxon>
        <taxon>Gunneridae</taxon>
        <taxon>Pentapetalae</taxon>
        <taxon>asterids</taxon>
        <taxon>lamiids</taxon>
        <taxon>Gentianales</taxon>
        <taxon>Apocynaceae</taxon>
        <taxon>Rauvolfioideae</taxon>
        <taxon>Vinceae</taxon>
        <taxon>Catharanthinae</taxon>
        <taxon>Catharanthus</taxon>
    </lineage>
</organism>
<dbReference type="EMBL" id="CM044703">
    <property type="protein sequence ID" value="KAI5670570.1"/>
    <property type="molecule type" value="Genomic_DNA"/>
</dbReference>
<accession>A0ACC0BD63</accession>
<protein>
    <submittedName>
        <fullName evidence="1">Uncharacterized protein</fullName>
    </submittedName>
</protein>
<evidence type="ECO:0000313" key="2">
    <source>
        <dbReference type="Proteomes" id="UP001060085"/>
    </source>
</evidence>